<evidence type="ECO:0000313" key="2">
    <source>
        <dbReference type="Proteomes" id="UP001153678"/>
    </source>
</evidence>
<accession>A0A9W4SCN4</accession>
<sequence>MSQVKTDFTFNVSFDEYTTAVNAVKSIQEDNESVHTDPNLPRAKDFFSTDEIGRLMSMTRSAIQEEREYISKSAESFLEALLLSEIISLQLLAKECGARGVAGIHDLLQKSADKMQDAEDRKIVKIIFMLSLFSDATERR</sequence>
<organism evidence="1 2">
    <name type="scientific">Funneliformis geosporum</name>
    <dbReference type="NCBI Taxonomy" id="1117311"/>
    <lineage>
        <taxon>Eukaryota</taxon>
        <taxon>Fungi</taxon>
        <taxon>Fungi incertae sedis</taxon>
        <taxon>Mucoromycota</taxon>
        <taxon>Glomeromycotina</taxon>
        <taxon>Glomeromycetes</taxon>
        <taxon>Glomerales</taxon>
        <taxon>Glomeraceae</taxon>
        <taxon>Funneliformis</taxon>
    </lineage>
</organism>
<comment type="caution">
    <text evidence="1">The sequence shown here is derived from an EMBL/GenBank/DDBJ whole genome shotgun (WGS) entry which is preliminary data.</text>
</comment>
<protein>
    <submittedName>
        <fullName evidence="1">19736_t:CDS:1</fullName>
    </submittedName>
</protein>
<gene>
    <name evidence="1" type="ORF">FWILDA_LOCUS1374</name>
</gene>
<dbReference type="OrthoDB" id="2439588at2759"/>
<keyword evidence="2" id="KW-1185">Reference proteome</keyword>
<dbReference type="EMBL" id="CAMKVN010000129">
    <property type="protein sequence ID" value="CAI2164056.1"/>
    <property type="molecule type" value="Genomic_DNA"/>
</dbReference>
<proteinExistence type="predicted"/>
<evidence type="ECO:0000313" key="1">
    <source>
        <dbReference type="EMBL" id="CAI2164056.1"/>
    </source>
</evidence>
<dbReference type="AlphaFoldDB" id="A0A9W4SCN4"/>
<dbReference type="Proteomes" id="UP001153678">
    <property type="component" value="Unassembled WGS sequence"/>
</dbReference>
<reference evidence="1" key="1">
    <citation type="submission" date="2022-08" db="EMBL/GenBank/DDBJ databases">
        <authorList>
            <person name="Kallberg Y."/>
            <person name="Tangrot J."/>
            <person name="Rosling A."/>
        </authorList>
    </citation>
    <scope>NUCLEOTIDE SEQUENCE</scope>
    <source>
        <strain evidence="1">Wild A</strain>
    </source>
</reference>
<name>A0A9W4SCN4_9GLOM</name>